<keyword evidence="2" id="KW-1185">Reference proteome</keyword>
<dbReference type="Proteomes" id="UP001254165">
    <property type="component" value="Unassembled WGS sequence"/>
</dbReference>
<organism evidence="1 2">
    <name type="scientific">Thermanaerothrix solaris</name>
    <dbReference type="NCBI Taxonomy" id="3058434"/>
    <lineage>
        <taxon>Bacteria</taxon>
        <taxon>Bacillati</taxon>
        <taxon>Chloroflexota</taxon>
        <taxon>Anaerolineae</taxon>
        <taxon>Anaerolineales</taxon>
        <taxon>Anaerolineaceae</taxon>
        <taxon>Thermanaerothrix</taxon>
    </lineage>
</organism>
<evidence type="ECO:0000313" key="2">
    <source>
        <dbReference type="Proteomes" id="UP001254165"/>
    </source>
</evidence>
<evidence type="ECO:0000313" key="1">
    <source>
        <dbReference type="EMBL" id="MDT8899591.1"/>
    </source>
</evidence>
<gene>
    <name evidence="1" type="ORF">QYE77_15100</name>
</gene>
<dbReference type="RefSeq" id="WP_315626248.1">
    <property type="nucleotide sequence ID" value="NZ_JAUHMF010000010.1"/>
</dbReference>
<protein>
    <submittedName>
        <fullName evidence="1">Uncharacterized protein</fullName>
    </submittedName>
</protein>
<accession>A0ABU3NRY1</accession>
<comment type="caution">
    <text evidence="1">The sequence shown here is derived from an EMBL/GenBank/DDBJ whole genome shotgun (WGS) entry which is preliminary data.</text>
</comment>
<sequence length="89" mass="10410">MSHVSRRPIMQIVLVHSHLGPQLLDLMRHSVYTNGEMFVGYVPESSLQRFREAFPEYWEELVNTGTAPVPDAFYDELQNVVDDHYKTSW</sequence>
<geneLocation type="plasmid" evidence="1">
    <name>p4228-RoL</name>
</geneLocation>
<name>A0ABU3NRY1_9CHLR</name>
<dbReference type="EMBL" id="JAUHMF010000010">
    <property type="protein sequence ID" value="MDT8899591.1"/>
    <property type="molecule type" value="Genomic_DNA"/>
</dbReference>
<keyword evidence="1" id="KW-0614">Plasmid</keyword>
<reference evidence="1 2" key="1">
    <citation type="submission" date="2023-07" db="EMBL/GenBank/DDBJ databases">
        <title>Novel species of Thermanaerothrix with wide hydrolytic capabilities.</title>
        <authorList>
            <person name="Zayulina K.S."/>
            <person name="Podosokorskaya O.A."/>
            <person name="Elcheninov A.G."/>
        </authorList>
    </citation>
    <scope>NUCLEOTIDE SEQUENCE [LARGE SCALE GENOMIC DNA]</scope>
    <source>
        <strain evidence="1 2">4228-RoL</strain>
        <plasmid evidence="1">p4228-RoL</plasmid>
    </source>
</reference>
<proteinExistence type="predicted"/>